<accession>A0ABY4VJH7</accession>
<evidence type="ECO:0000256" key="1">
    <source>
        <dbReference type="SAM" id="Phobius"/>
    </source>
</evidence>
<feature type="transmembrane region" description="Helical" evidence="1">
    <location>
        <begin position="133"/>
        <end position="151"/>
    </location>
</feature>
<keyword evidence="1" id="KW-0472">Membrane</keyword>
<evidence type="ECO:0008006" key="4">
    <source>
        <dbReference type="Google" id="ProtNLM"/>
    </source>
</evidence>
<feature type="transmembrane region" description="Helical" evidence="1">
    <location>
        <begin position="195"/>
        <end position="213"/>
    </location>
</feature>
<evidence type="ECO:0000313" key="2">
    <source>
        <dbReference type="EMBL" id="USD22607.1"/>
    </source>
</evidence>
<keyword evidence="3" id="KW-1185">Reference proteome</keyword>
<organism evidence="2 3">
    <name type="scientific">Microbulbifer variabilis</name>
    <dbReference type="NCBI Taxonomy" id="266805"/>
    <lineage>
        <taxon>Bacteria</taxon>
        <taxon>Pseudomonadati</taxon>
        <taxon>Pseudomonadota</taxon>
        <taxon>Gammaproteobacteria</taxon>
        <taxon>Cellvibrionales</taxon>
        <taxon>Microbulbiferaceae</taxon>
        <taxon>Microbulbifer</taxon>
    </lineage>
</organism>
<protein>
    <recommendedName>
        <fullName evidence="4">DUF2306 domain-containing protein</fullName>
    </recommendedName>
</protein>
<proteinExistence type="predicted"/>
<name>A0ABY4VJH7_9GAMM</name>
<feature type="transmembrane region" description="Helical" evidence="1">
    <location>
        <begin position="163"/>
        <end position="183"/>
    </location>
</feature>
<keyword evidence="1" id="KW-1133">Transmembrane helix</keyword>
<evidence type="ECO:0000313" key="3">
    <source>
        <dbReference type="Proteomes" id="UP001055658"/>
    </source>
</evidence>
<reference evidence="2" key="1">
    <citation type="submission" date="2022-02" db="EMBL/GenBank/DDBJ databases">
        <title>Coral-associated bacteria.</title>
        <authorList>
            <person name="Tang K."/>
            <person name="Wang X."/>
        </authorList>
    </citation>
    <scope>NUCLEOTIDE SEQUENCE</scope>
    <source>
        <strain evidence="2">SCSIO 43006</strain>
    </source>
</reference>
<dbReference type="RefSeq" id="WP_252084964.1">
    <property type="nucleotide sequence ID" value="NZ_CP092418.1"/>
</dbReference>
<feature type="transmembrane region" description="Helical" evidence="1">
    <location>
        <begin position="225"/>
        <end position="246"/>
    </location>
</feature>
<dbReference type="EMBL" id="CP092418">
    <property type="protein sequence ID" value="USD22607.1"/>
    <property type="molecule type" value="Genomic_DNA"/>
</dbReference>
<gene>
    <name evidence="2" type="ORF">MJO52_05605</name>
</gene>
<keyword evidence="1" id="KW-0812">Transmembrane</keyword>
<dbReference type="Proteomes" id="UP001055658">
    <property type="component" value="Chromosome"/>
</dbReference>
<feature type="transmembrane region" description="Helical" evidence="1">
    <location>
        <begin position="95"/>
        <end position="112"/>
    </location>
</feature>
<feature type="transmembrane region" description="Helical" evidence="1">
    <location>
        <begin position="13"/>
        <end position="36"/>
    </location>
</feature>
<feature type="transmembrane region" description="Helical" evidence="1">
    <location>
        <begin position="48"/>
        <end position="71"/>
    </location>
</feature>
<sequence length="258" mass="29949">MHYLFTTPEGLNLFIEVHTVAAIILTFITIPLTLLMKKGSRYHRIGGLSSLLIAIIFSISALLMLFNPYIIPHLKADIPKYQIDIAYVYNTHPDLLLLGLISIFSYSIFSAYRIWPRIKHSNDGRITSNIIDWVLAAIAAWVAVFYFQVFLYDIGKHPNYANIYLAPSALMLFFVGLDVYTFFFRPQITGRPWWALHMCKMLYAWSALIKGFVMRDFHLSLEQTVFHEVASILAWLIISLFVYLFYRETLNTRYARKG</sequence>